<dbReference type="InterPro" id="IPR010281">
    <property type="entry name" value="DUF885"/>
</dbReference>
<dbReference type="Pfam" id="PF05960">
    <property type="entry name" value="DUF885"/>
    <property type="match status" value="1"/>
</dbReference>
<dbReference type="PANTHER" id="PTHR33361:SF2">
    <property type="entry name" value="DUF885 DOMAIN-CONTAINING PROTEIN"/>
    <property type="match status" value="1"/>
</dbReference>
<sequence length="539" mass="59914">MIDELAEELLGLAFEANPVRASVLGLPGEHDRLPDLGPEAERRLRARYRELAERAAGAEGDAVTRQVVIQQAQAAVDLLDARLPEFLVSDSFDAPVQRVLLELPLAKPTDPDRARGFLARLAALPSFVDHVIERQRGELVPPGFLVDMGIAYFDRFLADRAAGPLRLDADVPGFADERDRLLTGMVYQALRRYRDFLATEVKPRALPAERAGLCWQPGGEQRYQGLIRVHTTTGRGARELHDTGLELIESLAEEYRELGSRVFGTSELPEIFHRLRTDPALRWTSGEELLASARTAIRRAEEMAPRWFRTVPEQRCEVRAVPESDADGGTIAYYIEPALDGSRPGTYYANTFQAEQRFRHTAEAIAYHEAVPGHHFQISLAQGLSGLPLLRRIADVNAFVEGWGLYAERLADEMGLYTSDLARLGMLTQDSMRAGRLVVDTGLHALGWSRQQAVDYLTDHTPMAPMEIEAEIDRYAGCPGQALSYMVGRLEIQRIRGEAERALGGKFDIRDFHDVVLGGGNLPLSVLGTVVETWTRSQS</sequence>
<organism evidence="1 2">
    <name type="scientific">Amycolatopsis cynarae</name>
    <dbReference type="NCBI Taxonomy" id="2995223"/>
    <lineage>
        <taxon>Bacteria</taxon>
        <taxon>Bacillati</taxon>
        <taxon>Actinomycetota</taxon>
        <taxon>Actinomycetes</taxon>
        <taxon>Pseudonocardiales</taxon>
        <taxon>Pseudonocardiaceae</taxon>
        <taxon>Amycolatopsis</taxon>
    </lineage>
</organism>
<dbReference type="Proteomes" id="UP001163203">
    <property type="component" value="Chromosome"/>
</dbReference>
<dbReference type="PANTHER" id="PTHR33361">
    <property type="entry name" value="GLR0591 PROTEIN"/>
    <property type="match status" value="1"/>
</dbReference>
<name>A0ABY7AUK4_9PSEU</name>
<keyword evidence="2" id="KW-1185">Reference proteome</keyword>
<reference evidence="1" key="1">
    <citation type="submission" date="2022-11" db="EMBL/GenBank/DDBJ databases">
        <authorList>
            <person name="Mo P."/>
        </authorList>
    </citation>
    <scope>NUCLEOTIDE SEQUENCE</scope>
    <source>
        <strain evidence="1">HUAS 11-8</strain>
    </source>
</reference>
<evidence type="ECO:0000313" key="1">
    <source>
        <dbReference type="EMBL" id="WAL63640.1"/>
    </source>
</evidence>
<proteinExistence type="predicted"/>
<dbReference type="EMBL" id="CP113836">
    <property type="protein sequence ID" value="WAL63640.1"/>
    <property type="molecule type" value="Genomic_DNA"/>
</dbReference>
<gene>
    <name evidence="1" type="ORF">ORV05_21840</name>
</gene>
<accession>A0ABY7AUK4</accession>
<protein>
    <submittedName>
        <fullName evidence="1">DUF885 domain-containing protein</fullName>
    </submittedName>
</protein>
<evidence type="ECO:0000313" key="2">
    <source>
        <dbReference type="Proteomes" id="UP001163203"/>
    </source>
</evidence>